<dbReference type="AlphaFoldDB" id="A0A5C3MAK5"/>
<gene>
    <name evidence="5" type="ORF">BDQ12DRAFT_468504</name>
</gene>
<dbReference type="HAMAP" id="MF_00514">
    <property type="entry name" value="Ribosomal_bL35"/>
    <property type="match status" value="1"/>
</dbReference>
<dbReference type="EMBL" id="ML213596">
    <property type="protein sequence ID" value="TFK40818.1"/>
    <property type="molecule type" value="Genomic_DNA"/>
</dbReference>
<dbReference type="Pfam" id="PF01632">
    <property type="entry name" value="Ribosomal_L35p"/>
    <property type="match status" value="1"/>
</dbReference>
<evidence type="ECO:0000256" key="4">
    <source>
        <dbReference type="RuleBase" id="RU000568"/>
    </source>
</evidence>
<dbReference type="PRINTS" id="PR00064">
    <property type="entry name" value="RIBOSOMALL35"/>
</dbReference>
<dbReference type="FunFam" id="4.10.410.60:FF:000001">
    <property type="entry name" value="50S ribosomal protein L35"/>
    <property type="match status" value="1"/>
</dbReference>
<dbReference type="InterPro" id="IPR021137">
    <property type="entry name" value="Ribosomal_bL35-like"/>
</dbReference>
<dbReference type="PANTHER" id="PTHR33343">
    <property type="entry name" value="54S RIBOSOMAL PROTEIN BL35M"/>
    <property type="match status" value="1"/>
</dbReference>
<dbReference type="InterPro" id="IPR001706">
    <property type="entry name" value="Ribosomal_bL35"/>
</dbReference>
<accession>A0A5C3MAK5</accession>
<protein>
    <recommendedName>
        <fullName evidence="4">50S ribosomal protein L35</fullName>
    </recommendedName>
</protein>
<comment type="similarity">
    <text evidence="1 4">Belongs to the bacterial ribosomal protein bL35 family.</text>
</comment>
<dbReference type="PANTHER" id="PTHR33343:SF1">
    <property type="entry name" value="LARGE RIBOSOMAL SUBUNIT PROTEIN BL35M"/>
    <property type="match status" value="1"/>
</dbReference>
<evidence type="ECO:0000313" key="5">
    <source>
        <dbReference type="EMBL" id="TFK40818.1"/>
    </source>
</evidence>
<organism evidence="5 6">
    <name type="scientific">Crucibulum laeve</name>
    <dbReference type="NCBI Taxonomy" id="68775"/>
    <lineage>
        <taxon>Eukaryota</taxon>
        <taxon>Fungi</taxon>
        <taxon>Dikarya</taxon>
        <taxon>Basidiomycota</taxon>
        <taxon>Agaricomycotina</taxon>
        <taxon>Agaricomycetes</taxon>
        <taxon>Agaricomycetidae</taxon>
        <taxon>Agaricales</taxon>
        <taxon>Agaricineae</taxon>
        <taxon>Nidulariaceae</taxon>
        <taxon>Crucibulum</taxon>
    </lineage>
</organism>
<keyword evidence="3 4" id="KW-0687">Ribonucleoprotein</keyword>
<evidence type="ECO:0000313" key="6">
    <source>
        <dbReference type="Proteomes" id="UP000308652"/>
    </source>
</evidence>
<dbReference type="GO" id="GO:0003735">
    <property type="term" value="F:structural constituent of ribosome"/>
    <property type="evidence" value="ECO:0007669"/>
    <property type="project" value="InterPro"/>
</dbReference>
<dbReference type="NCBIfam" id="TIGR00001">
    <property type="entry name" value="rpmI_bact"/>
    <property type="match status" value="1"/>
</dbReference>
<dbReference type="GO" id="GO:0006412">
    <property type="term" value="P:translation"/>
    <property type="evidence" value="ECO:0007669"/>
    <property type="project" value="InterPro"/>
</dbReference>
<dbReference type="Gene3D" id="4.10.410.60">
    <property type="match status" value="1"/>
</dbReference>
<proteinExistence type="inferred from homology"/>
<dbReference type="GO" id="GO:0015934">
    <property type="term" value="C:large ribosomal subunit"/>
    <property type="evidence" value="ECO:0007669"/>
    <property type="project" value="TreeGrafter"/>
</dbReference>
<sequence>MLGSLLSTARWCLLPPTRRLFSTSSILEAGYKMKTHSGAKKRWRSLANGTAFKRDKAFHSHLNASKSPARKNRLSKTAYSTPTQAVKLKKLLLPYGSN</sequence>
<reference evidence="5 6" key="1">
    <citation type="journal article" date="2019" name="Nat. Ecol. Evol.">
        <title>Megaphylogeny resolves global patterns of mushroom evolution.</title>
        <authorList>
            <person name="Varga T."/>
            <person name="Krizsan K."/>
            <person name="Foldi C."/>
            <person name="Dima B."/>
            <person name="Sanchez-Garcia M."/>
            <person name="Sanchez-Ramirez S."/>
            <person name="Szollosi G.J."/>
            <person name="Szarkandi J.G."/>
            <person name="Papp V."/>
            <person name="Albert L."/>
            <person name="Andreopoulos W."/>
            <person name="Angelini C."/>
            <person name="Antonin V."/>
            <person name="Barry K.W."/>
            <person name="Bougher N.L."/>
            <person name="Buchanan P."/>
            <person name="Buyck B."/>
            <person name="Bense V."/>
            <person name="Catcheside P."/>
            <person name="Chovatia M."/>
            <person name="Cooper J."/>
            <person name="Damon W."/>
            <person name="Desjardin D."/>
            <person name="Finy P."/>
            <person name="Geml J."/>
            <person name="Haridas S."/>
            <person name="Hughes K."/>
            <person name="Justo A."/>
            <person name="Karasinski D."/>
            <person name="Kautmanova I."/>
            <person name="Kiss B."/>
            <person name="Kocsube S."/>
            <person name="Kotiranta H."/>
            <person name="LaButti K.M."/>
            <person name="Lechner B.E."/>
            <person name="Liimatainen K."/>
            <person name="Lipzen A."/>
            <person name="Lukacs Z."/>
            <person name="Mihaltcheva S."/>
            <person name="Morgado L.N."/>
            <person name="Niskanen T."/>
            <person name="Noordeloos M.E."/>
            <person name="Ohm R.A."/>
            <person name="Ortiz-Santana B."/>
            <person name="Ovrebo C."/>
            <person name="Racz N."/>
            <person name="Riley R."/>
            <person name="Savchenko A."/>
            <person name="Shiryaev A."/>
            <person name="Soop K."/>
            <person name="Spirin V."/>
            <person name="Szebenyi C."/>
            <person name="Tomsovsky M."/>
            <person name="Tulloss R.E."/>
            <person name="Uehling J."/>
            <person name="Grigoriev I.V."/>
            <person name="Vagvolgyi C."/>
            <person name="Papp T."/>
            <person name="Martin F.M."/>
            <person name="Miettinen O."/>
            <person name="Hibbett D.S."/>
            <person name="Nagy L.G."/>
        </authorList>
    </citation>
    <scope>NUCLEOTIDE SEQUENCE [LARGE SCALE GENOMIC DNA]</scope>
    <source>
        <strain evidence="5 6">CBS 166.37</strain>
    </source>
</reference>
<dbReference type="STRING" id="68775.A0A5C3MAK5"/>
<evidence type="ECO:0000256" key="3">
    <source>
        <dbReference type="ARBA" id="ARBA00023274"/>
    </source>
</evidence>
<dbReference type="OrthoDB" id="162638at2759"/>
<keyword evidence="2 4" id="KW-0689">Ribosomal protein</keyword>
<evidence type="ECO:0000256" key="1">
    <source>
        <dbReference type="ARBA" id="ARBA00006598"/>
    </source>
</evidence>
<evidence type="ECO:0000256" key="2">
    <source>
        <dbReference type="ARBA" id="ARBA00022980"/>
    </source>
</evidence>
<dbReference type="SUPFAM" id="SSF143034">
    <property type="entry name" value="L35p-like"/>
    <property type="match status" value="1"/>
</dbReference>
<keyword evidence="6" id="KW-1185">Reference proteome</keyword>
<name>A0A5C3MAK5_9AGAR</name>
<dbReference type="Proteomes" id="UP000308652">
    <property type="component" value="Unassembled WGS sequence"/>
</dbReference>
<dbReference type="InterPro" id="IPR037229">
    <property type="entry name" value="Ribosomal_bL35_sf"/>
</dbReference>